<dbReference type="EMBL" id="AGCJ01000007">
    <property type="protein sequence ID" value="EHM43550.1"/>
    <property type="molecule type" value="Genomic_DNA"/>
</dbReference>
<dbReference type="STRING" id="861450.HMPREF0080_00199"/>
<comment type="caution">
    <text evidence="2">The sequence shown here is derived from an EMBL/GenBank/DDBJ whole genome shotgun (WGS) entry which is preliminary data.</text>
</comment>
<protein>
    <submittedName>
        <fullName evidence="2">Uncharacterized protein</fullName>
    </submittedName>
</protein>
<name>G9YEY9_9FIRM</name>
<keyword evidence="3" id="KW-1185">Reference proteome</keyword>
<accession>G9YEY9</accession>
<evidence type="ECO:0000313" key="2">
    <source>
        <dbReference type="EMBL" id="EHM43550.1"/>
    </source>
</evidence>
<keyword evidence="1" id="KW-0812">Transmembrane</keyword>
<organism evidence="2 3">
    <name type="scientific">Anaeroglobus geminatus F0357</name>
    <dbReference type="NCBI Taxonomy" id="861450"/>
    <lineage>
        <taxon>Bacteria</taxon>
        <taxon>Bacillati</taxon>
        <taxon>Bacillota</taxon>
        <taxon>Negativicutes</taxon>
        <taxon>Veillonellales</taxon>
        <taxon>Veillonellaceae</taxon>
        <taxon>Anaeroglobus</taxon>
    </lineage>
</organism>
<evidence type="ECO:0000256" key="1">
    <source>
        <dbReference type="SAM" id="Phobius"/>
    </source>
</evidence>
<reference evidence="2 3" key="1">
    <citation type="submission" date="2011-08" db="EMBL/GenBank/DDBJ databases">
        <authorList>
            <person name="Weinstock G."/>
            <person name="Sodergren E."/>
            <person name="Clifton S."/>
            <person name="Fulton L."/>
            <person name="Fulton B."/>
            <person name="Courtney L."/>
            <person name="Fronick C."/>
            <person name="Harrison M."/>
            <person name="Strong C."/>
            <person name="Farmer C."/>
            <person name="Delahaunty K."/>
            <person name="Markovic C."/>
            <person name="Hall O."/>
            <person name="Minx P."/>
            <person name="Tomlinson C."/>
            <person name="Mitreva M."/>
            <person name="Hou S."/>
            <person name="Chen J."/>
            <person name="Wollam A."/>
            <person name="Pepin K.H."/>
            <person name="Johnson M."/>
            <person name="Bhonagiri V."/>
            <person name="Zhang X."/>
            <person name="Suruliraj S."/>
            <person name="Warren W."/>
            <person name="Chinwalla A."/>
            <person name="Mardis E.R."/>
            <person name="Wilson R.K."/>
        </authorList>
    </citation>
    <scope>NUCLEOTIDE SEQUENCE [LARGE SCALE GENOMIC DNA]</scope>
    <source>
        <strain evidence="2 3">F0357</strain>
    </source>
</reference>
<evidence type="ECO:0000313" key="3">
    <source>
        <dbReference type="Proteomes" id="UP000005481"/>
    </source>
</evidence>
<dbReference type="Proteomes" id="UP000005481">
    <property type="component" value="Unassembled WGS sequence"/>
</dbReference>
<proteinExistence type="predicted"/>
<gene>
    <name evidence="2" type="ORF">HMPREF0080_00199</name>
</gene>
<keyword evidence="1" id="KW-0472">Membrane</keyword>
<dbReference type="HOGENOM" id="CLU_2679619_0_0_9"/>
<sequence length="74" mass="8824">MGKDHPERQRISPAVKIPDSSYMFYTFISYNIRVHLNPASFCLSCIIRTFFPKQIIILFFTLVFIVLKLYNYKK</sequence>
<feature type="transmembrane region" description="Helical" evidence="1">
    <location>
        <begin position="55"/>
        <end position="72"/>
    </location>
</feature>
<keyword evidence="1" id="KW-1133">Transmembrane helix</keyword>
<dbReference type="AlphaFoldDB" id="G9YEY9"/>